<gene>
    <name evidence="1" type="ORF">UFOVP379_44</name>
</gene>
<protein>
    <submittedName>
        <fullName evidence="1">Uncharacterized protein</fullName>
    </submittedName>
</protein>
<accession>A0A6J7X3S0</accession>
<reference evidence="1" key="1">
    <citation type="submission" date="2020-05" db="EMBL/GenBank/DDBJ databases">
        <authorList>
            <person name="Chiriac C."/>
            <person name="Salcher M."/>
            <person name="Ghai R."/>
            <person name="Kavagutti S V."/>
        </authorList>
    </citation>
    <scope>NUCLEOTIDE SEQUENCE</scope>
</reference>
<evidence type="ECO:0000313" key="1">
    <source>
        <dbReference type="EMBL" id="CAB5222934.1"/>
    </source>
</evidence>
<proteinExistence type="predicted"/>
<sequence>MIFDRLLVAAGCCWLGVAGLLPIDPPVPPTPAQMQMQYKLKQLSNICDKKKKSPKVQEMCKKWKSS</sequence>
<organism evidence="1">
    <name type="scientific">uncultured Caudovirales phage</name>
    <dbReference type="NCBI Taxonomy" id="2100421"/>
    <lineage>
        <taxon>Viruses</taxon>
        <taxon>Duplodnaviria</taxon>
        <taxon>Heunggongvirae</taxon>
        <taxon>Uroviricota</taxon>
        <taxon>Caudoviricetes</taxon>
        <taxon>Peduoviridae</taxon>
        <taxon>Maltschvirus</taxon>
        <taxon>Maltschvirus maltsch</taxon>
    </lineage>
</organism>
<dbReference type="EMBL" id="LR798307">
    <property type="protein sequence ID" value="CAB5222934.1"/>
    <property type="molecule type" value="Genomic_DNA"/>
</dbReference>
<name>A0A6J7X3S0_9CAUD</name>